<dbReference type="PROSITE" id="PS51257">
    <property type="entry name" value="PROKAR_LIPOPROTEIN"/>
    <property type="match status" value="1"/>
</dbReference>
<feature type="chain" id="PRO_5046471927" evidence="1">
    <location>
        <begin position="36"/>
        <end position="398"/>
    </location>
</feature>
<dbReference type="PANTHER" id="PTHR34700:SF4">
    <property type="entry name" value="PHAGE-LIKE ELEMENT PBSX PROTEIN XKDP"/>
    <property type="match status" value="1"/>
</dbReference>
<dbReference type="PANTHER" id="PTHR34700">
    <property type="entry name" value="POTASSIUM BINDING PROTEIN KBP"/>
    <property type="match status" value="1"/>
</dbReference>
<dbReference type="InterPro" id="IPR036779">
    <property type="entry name" value="LysM_dom_sf"/>
</dbReference>
<keyword evidence="4" id="KW-1185">Reference proteome</keyword>
<dbReference type="EMBL" id="JAVXZY010000004">
    <property type="protein sequence ID" value="MDT8999822.1"/>
    <property type="molecule type" value="Genomic_DNA"/>
</dbReference>
<dbReference type="Gene3D" id="3.10.350.10">
    <property type="entry name" value="LysM domain"/>
    <property type="match status" value="1"/>
</dbReference>
<evidence type="ECO:0000313" key="4">
    <source>
        <dbReference type="Proteomes" id="UP001246372"/>
    </source>
</evidence>
<dbReference type="RefSeq" id="WP_315650388.1">
    <property type="nucleotide sequence ID" value="NZ_JAVXZY010000004.1"/>
</dbReference>
<reference evidence="3" key="1">
    <citation type="submission" date="2023-09" db="EMBL/GenBank/DDBJ databases">
        <title>Paucibacter sp. APW11 Genome sequencing and assembly.</title>
        <authorList>
            <person name="Kim I."/>
        </authorList>
    </citation>
    <scope>NUCLEOTIDE SEQUENCE</scope>
    <source>
        <strain evidence="3">APW11</strain>
    </source>
</reference>
<evidence type="ECO:0000313" key="3">
    <source>
        <dbReference type="EMBL" id="MDT8999822.1"/>
    </source>
</evidence>
<gene>
    <name evidence="3" type="ORF">RQP53_11135</name>
</gene>
<comment type="caution">
    <text evidence="3">The sequence shown here is derived from an EMBL/GenBank/DDBJ whole genome shotgun (WGS) entry which is preliminary data.</text>
</comment>
<name>A0ABU3PB73_9BURK</name>
<dbReference type="InterPro" id="IPR018392">
    <property type="entry name" value="LysM"/>
</dbReference>
<sequence length="398" mass="42837">MSSWPMRSPSLPKLLSSSVMAASALACLLPGPSSASGVPPVSAEQRETAERVAQAGVPLSELAADAPDSHTVKPGDTLWAISGLFLKSPWRWPELWGMNREQINNPHLIYPGQVLVLVKSNGRASLQLAQQVGSAGTAGLPSYKMGPKVRATRVDDSPISSIPQHLIEPFLNEAVVFNADDLALAPRIVAAQDGRVLLTQGDLAYARGDFSQATDYRIFRRAVPLRDPSTGQVLGYEARYVGTASLKRQGEQRQLAGGKTETVPATLTIKSVHEEVNAGDRLSPVLQRDFTRYVPHAPAGEMRGQIVSVYGDALTAGQNQVVALNRGAADGLERGHVLALWQSGRTIKDSTAAKPDMLQLPDERHGTLFVFQVYQRVSYALIVAAQAPVRAGDRFTQP</sequence>
<protein>
    <submittedName>
        <fullName evidence="3">LysM peptidoglycan-binding domain-containing protein</fullName>
    </submittedName>
</protein>
<keyword evidence="1" id="KW-0732">Signal</keyword>
<organism evidence="3 4">
    <name type="scientific">Roseateles aquae</name>
    <dbReference type="NCBI Taxonomy" id="3077235"/>
    <lineage>
        <taxon>Bacteria</taxon>
        <taxon>Pseudomonadati</taxon>
        <taxon>Pseudomonadota</taxon>
        <taxon>Betaproteobacteria</taxon>
        <taxon>Burkholderiales</taxon>
        <taxon>Sphaerotilaceae</taxon>
        <taxon>Roseateles</taxon>
    </lineage>
</organism>
<accession>A0ABU3PB73</accession>
<dbReference type="PROSITE" id="PS51782">
    <property type="entry name" value="LYSM"/>
    <property type="match status" value="1"/>
</dbReference>
<dbReference type="Pfam" id="PF01476">
    <property type="entry name" value="LysM"/>
    <property type="match status" value="1"/>
</dbReference>
<dbReference type="InterPro" id="IPR052196">
    <property type="entry name" value="Bact_Kbp"/>
</dbReference>
<dbReference type="SMART" id="SM00257">
    <property type="entry name" value="LysM"/>
    <property type="match status" value="1"/>
</dbReference>
<dbReference type="SUPFAM" id="SSF54106">
    <property type="entry name" value="LysM domain"/>
    <property type="match status" value="1"/>
</dbReference>
<evidence type="ECO:0000259" key="2">
    <source>
        <dbReference type="PROSITE" id="PS51782"/>
    </source>
</evidence>
<evidence type="ECO:0000256" key="1">
    <source>
        <dbReference type="SAM" id="SignalP"/>
    </source>
</evidence>
<feature type="signal peptide" evidence="1">
    <location>
        <begin position="1"/>
        <end position="35"/>
    </location>
</feature>
<proteinExistence type="predicted"/>
<feature type="domain" description="LysM" evidence="2">
    <location>
        <begin position="68"/>
        <end position="117"/>
    </location>
</feature>
<dbReference type="Proteomes" id="UP001246372">
    <property type="component" value="Unassembled WGS sequence"/>
</dbReference>
<dbReference type="CDD" id="cd00118">
    <property type="entry name" value="LysM"/>
    <property type="match status" value="1"/>
</dbReference>